<feature type="non-terminal residue" evidence="1">
    <location>
        <position position="1712"/>
    </location>
</feature>
<dbReference type="EMBL" id="CAJVPT010009424">
    <property type="protein sequence ID" value="CAG8561431.1"/>
    <property type="molecule type" value="Genomic_DNA"/>
</dbReference>
<gene>
    <name evidence="1" type="ORF">ACOLOM_LOCUS5249</name>
</gene>
<feature type="non-terminal residue" evidence="1">
    <location>
        <position position="1"/>
    </location>
</feature>
<name>A0ACA9M137_9GLOM</name>
<comment type="caution">
    <text evidence="1">The sequence shown here is derived from an EMBL/GenBank/DDBJ whole genome shotgun (WGS) entry which is preliminary data.</text>
</comment>
<evidence type="ECO:0000313" key="1">
    <source>
        <dbReference type="EMBL" id="CAG8561431.1"/>
    </source>
</evidence>
<organism evidence="1 2">
    <name type="scientific">Acaulospora colombiana</name>
    <dbReference type="NCBI Taxonomy" id="27376"/>
    <lineage>
        <taxon>Eukaryota</taxon>
        <taxon>Fungi</taxon>
        <taxon>Fungi incertae sedis</taxon>
        <taxon>Mucoromycota</taxon>
        <taxon>Glomeromycotina</taxon>
        <taxon>Glomeromycetes</taxon>
        <taxon>Diversisporales</taxon>
        <taxon>Acaulosporaceae</taxon>
        <taxon>Acaulospora</taxon>
    </lineage>
</organism>
<protein>
    <submittedName>
        <fullName evidence="1">17545_t:CDS:1</fullName>
    </submittedName>
</protein>
<reference evidence="1" key="1">
    <citation type="submission" date="2021-06" db="EMBL/GenBank/DDBJ databases">
        <authorList>
            <person name="Kallberg Y."/>
            <person name="Tangrot J."/>
            <person name="Rosling A."/>
        </authorList>
    </citation>
    <scope>NUCLEOTIDE SEQUENCE</scope>
    <source>
        <strain evidence="1">CL356</strain>
    </source>
</reference>
<proteinExistence type="predicted"/>
<keyword evidence="2" id="KW-1185">Reference proteome</keyword>
<evidence type="ECO:0000313" key="2">
    <source>
        <dbReference type="Proteomes" id="UP000789525"/>
    </source>
</evidence>
<sequence length="1712" mass="184494">PTTSVIPGHTPGVSPAAGRTGASNNSPISPQNSSHSNSNPSNGDQPGLMAPPSTPGRREGTTGPDLTNIRLAGQARIGSSGGSQSGRGGTPSSSPTRRRGGNPGSGLNRSPVRRIGPRADTSQETRRMDGGESRMSGEYNEKDNSIIWEGQAKKPLPRTGPSLMLPPPPRDGTIVAQQDSQEENSQRRSSSGGSHNQSQSSNSSRTVPTIQHASPRRGSTSTRRGSIRLGSSFGEGERAHRDQDISGATQNTQSSNDSRPSSQSKVVAANIVENFIEIRTVQGGEDPEAQKARVALVTLITKKPRQKTPPIEGKGKDWAYIPNRKDSQSQDESPSRANVLVPDSSRDATQMTMGGAEGDIVEETPMRPPPPQPTDPVSPSKVSQKGKALPSQYTTSSLGDAGGQESLALQTEESPANQLGRTNTMGDKSNRRLAGTMASTSQNPKRGMERTTSAASSEGNFKRGTQQGTASGDPASASFATDMRSQAYAGNLAAQNAERGLARLDEADESHRAHFYQQSAVGRSQHGQESVEGEFRSTDRSLSGTDREPGHKDTGKSHPNWTVTGVPFITPGSPIARHREVEEELVEDLEPERMVQATRSVSEPQADRNVERTQPPRKYVSTPRVPRTVVRAVSSDEDEPTTQRRKQRRRAGPSTRAEPASSMGEKGKHRVKTVETKSLSQTRVVREEIPASQEAPEPAINYSQEIVPETQLTSSDKTASQDAQSPKLRYEQGLAANQAAAAPVVAANNDPNTSTDISARALGLIGTDSDPKSPHTSRRDISGVSGIGGQDISQPGILPILHAANADKSGEVDELLGASKSSKSGKAGGLQNDSSGQSFEIPDGFVDKITSQADASADISRSHEISEISIYREQRFDEVIVRSKRVDIEDNDVQEQPPETENSRKKGQKRAKVVAPEITKTPQSKQQGPPQHTPSRVHAPDSSPARLFGSSPLTSLTTSNEAVRPKSPAKPPTRSQRKTYSGKRTIRSETESTRPLPASDQQEENEVEESLALLDDHSSQSLDPYGTRAILANLVEEPPAPKKRALERSPPPDDAAPSQAGTSQRPSKRRRKEQPIPESSTSNQPELEPVDQEDSANRSPSPPAAQPRKGRVFALWKKHYFTAKGDEIKIPGKRGGKLGRTATVHSAASWPDNETVEVRPSTSPKEILTVVAKDLAVSAEIVEATWEDRLVLSLQDIGHGDTLDKPAYSGSPKKLTGTRTPRVSVSTVLPEESESESQPLPITRQPGPSPSRVRKATGSSFEEHPSAPPGKRRNIERLSPILPDERKADPFQGYAFITALPLNNGAKPIEKAARIKQRKELEKTIKRLGGRVINNGFEELIDWGGQFSDDGKRWIWTQGSITYLESEQPSTSARKKRGKAPAPAPESIFLVADGVNRNSKYMLALATGIPCIDKGWIDDETGRRTLFPPVTATSSDNNAANGSTLNGQHAHGKAVEIVHDLRHASLTPEEYNMIIYEGEIPPNVESTIGKQGSGKVVCVTVGWLTDCLIAENSCLCRNTSTSAEGRYKEGPWGMVEAALGAVPSGSNHAPNNLIRAALGGQASLVLECLMGAPVCCEPKGGEVEEIVGESGEQMVSFILSFYRGEGTMIVFGNRYFYTIYHELTWRKHEMLAHRPGDGKKNTGRGRPTYVYPQKNALIASPLGSTTATARQSHLCDGTLFNSAQHADWQRNASIIDQRSIGGKGKMKWWWGG</sequence>
<accession>A0ACA9M137</accession>
<dbReference type="Proteomes" id="UP000789525">
    <property type="component" value="Unassembled WGS sequence"/>
</dbReference>